<sequence>MASSRENRGQYQQRVEHDEYEEEYPRENSDGVYNRHALYNSEYTEEEGEYEEREYQEGNYEESDYIEYTDPDSPTSPSNGHPFPSPPPSPPTDDCYEDEDHSNDAKVSSSNIPPPPPSRTKKLPSVPNRSQVIYIDEKSPSQMPFRPSAPTPTHQKRKINYFTIGKSLTSRLGPKFKSFKKSHAKEEGNRNVDSPLPEPPQQLPITLPSLAPSSPISHQLPAEYLDLDFDQETDNASEVHTTPELTMDDLYHLVLNMQKGFQLQVDEMNTQIKDLKREIKKLKGEESEEEESEEEEDDLEDFMMRSPSRTATSVRSVTKEMERYGGEGKWFHSEYS</sequence>
<feature type="compositionally biased region" description="Acidic residues" evidence="1">
    <location>
        <begin position="43"/>
        <end position="70"/>
    </location>
</feature>
<evidence type="ECO:0000313" key="3">
    <source>
        <dbReference type="Proteomes" id="UP001153678"/>
    </source>
</evidence>
<evidence type="ECO:0000256" key="1">
    <source>
        <dbReference type="SAM" id="MobiDB-lite"/>
    </source>
</evidence>
<comment type="caution">
    <text evidence="2">The sequence shown here is derived from an EMBL/GenBank/DDBJ whole genome shotgun (WGS) entry which is preliminary data.</text>
</comment>
<feature type="region of interest" description="Disordered" evidence="1">
    <location>
        <begin position="179"/>
        <end position="204"/>
    </location>
</feature>
<dbReference type="OrthoDB" id="2418446at2759"/>
<gene>
    <name evidence="2" type="ORF">FWILDA_LOCUS11612</name>
</gene>
<feature type="compositionally biased region" description="Acidic residues" evidence="1">
    <location>
        <begin position="286"/>
        <end position="301"/>
    </location>
</feature>
<evidence type="ECO:0000313" key="2">
    <source>
        <dbReference type="EMBL" id="CAI2184507.1"/>
    </source>
</evidence>
<dbReference type="AlphaFoldDB" id="A0A9W4SXS6"/>
<organism evidence="2 3">
    <name type="scientific">Funneliformis geosporum</name>
    <dbReference type="NCBI Taxonomy" id="1117311"/>
    <lineage>
        <taxon>Eukaryota</taxon>
        <taxon>Fungi</taxon>
        <taxon>Fungi incertae sedis</taxon>
        <taxon>Mucoromycota</taxon>
        <taxon>Glomeromycotina</taxon>
        <taxon>Glomeromycetes</taxon>
        <taxon>Glomerales</taxon>
        <taxon>Glomeraceae</taxon>
        <taxon>Funneliformis</taxon>
    </lineage>
</organism>
<reference evidence="2" key="1">
    <citation type="submission" date="2022-08" db="EMBL/GenBank/DDBJ databases">
        <authorList>
            <person name="Kallberg Y."/>
            <person name="Tangrot J."/>
            <person name="Rosling A."/>
        </authorList>
    </citation>
    <scope>NUCLEOTIDE SEQUENCE</scope>
    <source>
        <strain evidence="2">Wild A</strain>
    </source>
</reference>
<feature type="region of interest" description="Disordered" evidence="1">
    <location>
        <begin position="281"/>
        <end position="319"/>
    </location>
</feature>
<feature type="compositionally biased region" description="Polar residues" evidence="1">
    <location>
        <begin position="307"/>
        <end position="316"/>
    </location>
</feature>
<feature type="region of interest" description="Disordered" evidence="1">
    <location>
        <begin position="1"/>
        <end position="156"/>
    </location>
</feature>
<name>A0A9W4SXS6_9GLOM</name>
<protein>
    <submittedName>
        <fullName evidence="2">18340_t:CDS:1</fullName>
    </submittedName>
</protein>
<keyword evidence="3" id="KW-1185">Reference proteome</keyword>
<accession>A0A9W4SXS6</accession>
<dbReference type="EMBL" id="CAMKVN010003358">
    <property type="protein sequence ID" value="CAI2184507.1"/>
    <property type="molecule type" value="Genomic_DNA"/>
</dbReference>
<dbReference type="Proteomes" id="UP001153678">
    <property type="component" value="Unassembled WGS sequence"/>
</dbReference>
<proteinExistence type="predicted"/>